<evidence type="ECO:0000313" key="1">
    <source>
        <dbReference type="EMBL" id="MPN11438.1"/>
    </source>
</evidence>
<sequence length="80" mass="9165">MHNHRAREILRVVVRGEVRVAHQIAHGLHQVALEIETEMRLRHLVAPFDLTALVQQHHAVGRGLQRRQNIVQARIAGVHL</sequence>
<protein>
    <submittedName>
        <fullName evidence="1">Uncharacterized protein</fullName>
    </submittedName>
</protein>
<reference evidence="1" key="1">
    <citation type="submission" date="2019-08" db="EMBL/GenBank/DDBJ databases">
        <authorList>
            <person name="Kucharzyk K."/>
            <person name="Murdoch R.W."/>
            <person name="Higgins S."/>
            <person name="Loffler F."/>
        </authorList>
    </citation>
    <scope>NUCLEOTIDE SEQUENCE</scope>
</reference>
<organism evidence="1">
    <name type="scientific">bioreactor metagenome</name>
    <dbReference type="NCBI Taxonomy" id="1076179"/>
    <lineage>
        <taxon>unclassified sequences</taxon>
        <taxon>metagenomes</taxon>
        <taxon>ecological metagenomes</taxon>
    </lineage>
</organism>
<proteinExistence type="predicted"/>
<name>A0A645FAN6_9ZZZZ</name>
<accession>A0A645FAN6</accession>
<dbReference type="EMBL" id="VSSQ01057652">
    <property type="protein sequence ID" value="MPN11438.1"/>
    <property type="molecule type" value="Genomic_DNA"/>
</dbReference>
<dbReference type="AlphaFoldDB" id="A0A645FAN6"/>
<comment type="caution">
    <text evidence="1">The sequence shown here is derived from an EMBL/GenBank/DDBJ whole genome shotgun (WGS) entry which is preliminary data.</text>
</comment>
<gene>
    <name evidence="1" type="ORF">SDC9_158739</name>
</gene>